<evidence type="ECO:0000313" key="2">
    <source>
        <dbReference type="Proteomes" id="UP000006038"/>
    </source>
</evidence>
<reference evidence="1" key="2">
    <citation type="submission" date="2013-04" db="UniProtKB">
        <authorList>
            <consortium name="EnsemblPlants"/>
        </authorList>
    </citation>
    <scope>IDENTIFICATION</scope>
</reference>
<protein>
    <submittedName>
        <fullName evidence="1">Uncharacterized protein</fullName>
    </submittedName>
</protein>
<evidence type="ECO:0000313" key="1">
    <source>
        <dbReference type="EnsemblPlants" id="OB06G30460.1"/>
    </source>
</evidence>
<dbReference type="Proteomes" id="UP000006038">
    <property type="component" value="Chromosome 6"/>
</dbReference>
<name>J3MGA2_ORYBR</name>
<organism evidence="1">
    <name type="scientific">Oryza brachyantha</name>
    <name type="common">malo sina</name>
    <dbReference type="NCBI Taxonomy" id="4533"/>
    <lineage>
        <taxon>Eukaryota</taxon>
        <taxon>Viridiplantae</taxon>
        <taxon>Streptophyta</taxon>
        <taxon>Embryophyta</taxon>
        <taxon>Tracheophyta</taxon>
        <taxon>Spermatophyta</taxon>
        <taxon>Magnoliopsida</taxon>
        <taxon>Liliopsida</taxon>
        <taxon>Poales</taxon>
        <taxon>Poaceae</taxon>
        <taxon>BOP clade</taxon>
        <taxon>Oryzoideae</taxon>
        <taxon>Oryzeae</taxon>
        <taxon>Oryzinae</taxon>
        <taxon>Oryza</taxon>
    </lineage>
</organism>
<dbReference type="Gramene" id="OB06G30460.1">
    <property type="protein sequence ID" value="OB06G30460.1"/>
    <property type="gene ID" value="OB06G30460"/>
</dbReference>
<proteinExistence type="predicted"/>
<accession>J3MGA2</accession>
<keyword evidence="2" id="KW-1185">Reference proteome</keyword>
<dbReference type="AlphaFoldDB" id="J3MGA2"/>
<dbReference type="EnsemblPlants" id="OB06G30460.1">
    <property type="protein sequence ID" value="OB06G30460.1"/>
    <property type="gene ID" value="OB06G30460"/>
</dbReference>
<reference evidence="1" key="1">
    <citation type="journal article" date="2013" name="Nat. Commun.">
        <title>Whole-genome sequencing of Oryza brachyantha reveals mechanisms underlying Oryza genome evolution.</title>
        <authorList>
            <person name="Chen J."/>
            <person name="Huang Q."/>
            <person name="Gao D."/>
            <person name="Wang J."/>
            <person name="Lang Y."/>
            <person name="Liu T."/>
            <person name="Li B."/>
            <person name="Bai Z."/>
            <person name="Luis Goicoechea J."/>
            <person name="Liang C."/>
            <person name="Chen C."/>
            <person name="Zhang W."/>
            <person name="Sun S."/>
            <person name="Liao Y."/>
            <person name="Zhang X."/>
            <person name="Yang L."/>
            <person name="Song C."/>
            <person name="Wang M."/>
            <person name="Shi J."/>
            <person name="Liu G."/>
            <person name="Liu J."/>
            <person name="Zhou H."/>
            <person name="Zhou W."/>
            <person name="Yu Q."/>
            <person name="An N."/>
            <person name="Chen Y."/>
            <person name="Cai Q."/>
            <person name="Wang B."/>
            <person name="Liu B."/>
            <person name="Min J."/>
            <person name="Huang Y."/>
            <person name="Wu H."/>
            <person name="Li Z."/>
            <person name="Zhang Y."/>
            <person name="Yin Y."/>
            <person name="Song W."/>
            <person name="Jiang J."/>
            <person name="Jackson S.A."/>
            <person name="Wing R.A."/>
            <person name="Wang J."/>
            <person name="Chen M."/>
        </authorList>
    </citation>
    <scope>NUCLEOTIDE SEQUENCE [LARGE SCALE GENOMIC DNA]</scope>
    <source>
        <strain evidence="1">cv. IRGC 101232</strain>
    </source>
</reference>
<dbReference type="HOGENOM" id="CLU_2708769_0_0_1"/>
<sequence length="73" mass="8177">MKQSGLLVREENGNNTEGTCAETLTNNEDKKCIKRLNCVLPEYLSFQFSDKAQAASQCSQKAYSRAQTNWATL</sequence>